<dbReference type="RefSeq" id="WP_331303397.1">
    <property type="nucleotide sequence ID" value="NZ_MLCA01000011.1"/>
</dbReference>
<organism evidence="1 2">
    <name type="scientific">Methylobacterium oryzae</name>
    <dbReference type="NCBI Taxonomy" id="334852"/>
    <lineage>
        <taxon>Bacteria</taxon>
        <taxon>Pseudomonadati</taxon>
        <taxon>Pseudomonadota</taxon>
        <taxon>Alphaproteobacteria</taxon>
        <taxon>Hyphomicrobiales</taxon>
        <taxon>Methylobacteriaceae</taxon>
        <taxon>Methylobacterium</taxon>
    </lineage>
</organism>
<dbReference type="Gene3D" id="6.20.350.10">
    <property type="match status" value="1"/>
</dbReference>
<keyword evidence="2" id="KW-1185">Reference proteome</keyword>
<accession>A0ABU7TU32</accession>
<gene>
    <name evidence="1" type="ORF">MOTC310_22580</name>
</gene>
<reference evidence="1 2" key="1">
    <citation type="journal article" date="2012" name="Genet. Mol. Biol.">
        <title>Analysis of 16S rRNA and mxaF genes revealing insights into Methylobacterium niche-specific plant association.</title>
        <authorList>
            <person name="Dourado M.N."/>
            <person name="Andreote F.D."/>
            <person name="Dini-Andreote F."/>
            <person name="Conti R."/>
            <person name="Araujo J.M."/>
            <person name="Araujo W.L."/>
        </authorList>
    </citation>
    <scope>NUCLEOTIDE SEQUENCE [LARGE SCALE GENOMIC DNA]</scope>
    <source>
        <strain evidence="1 2">TC3-10</strain>
    </source>
</reference>
<evidence type="ECO:0000313" key="1">
    <source>
        <dbReference type="EMBL" id="MEE7493093.1"/>
    </source>
</evidence>
<name>A0ABU7TU32_9HYPH</name>
<sequence length="94" mass="10864">MSDQSVSDALGGLVEELAAIEHERWAHWQRYMHGKAEKQADGSLVLPAHLVDQWERQIETPYAELSDAEKDSDREQVQKYLPTIVRFISDRDQN</sequence>
<proteinExistence type="predicted"/>
<evidence type="ECO:0000313" key="2">
    <source>
        <dbReference type="Proteomes" id="UP001355206"/>
    </source>
</evidence>
<protein>
    <submittedName>
        <fullName evidence="1">Uncharacterized protein</fullName>
    </submittedName>
</protein>
<dbReference type="EMBL" id="MLCA01000011">
    <property type="protein sequence ID" value="MEE7493093.1"/>
    <property type="molecule type" value="Genomic_DNA"/>
</dbReference>
<comment type="caution">
    <text evidence="1">The sequence shown here is derived from an EMBL/GenBank/DDBJ whole genome shotgun (WGS) entry which is preliminary data.</text>
</comment>
<dbReference type="Proteomes" id="UP001355206">
    <property type="component" value="Unassembled WGS sequence"/>
</dbReference>